<dbReference type="AlphaFoldDB" id="A0A0B8NM73"/>
<comment type="caution">
    <text evidence="1">The sequence shown here is derived from an EMBL/GenBank/DDBJ whole genome shotgun (WGS) entry which is preliminary data.</text>
</comment>
<protein>
    <submittedName>
        <fullName evidence="1">Uncharacterized protein</fullName>
    </submittedName>
</protein>
<sequence>MKFYDAGQDGIVPIAEVLYDDDVHTFTTLHIHGEELTLESRNINGVLIDSKVLLNN</sequence>
<evidence type="ECO:0000313" key="1">
    <source>
        <dbReference type="EMBL" id="GAM55156.1"/>
    </source>
</evidence>
<dbReference type="EMBL" id="BBRZ01000010">
    <property type="protein sequence ID" value="GAM55156.1"/>
    <property type="molecule type" value="Genomic_DNA"/>
</dbReference>
<reference evidence="1 2" key="1">
    <citation type="submission" date="2015-01" db="EMBL/GenBank/DDBJ databases">
        <title>Vibrio sp. C1 JCM 19231 whole genome shotgun sequence.</title>
        <authorList>
            <person name="Sawabe T."/>
            <person name="Meirelles P."/>
            <person name="Feng G."/>
            <person name="Sayaka M."/>
            <person name="Hattori M."/>
            <person name="Ohkuma M."/>
        </authorList>
    </citation>
    <scope>NUCLEOTIDE SEQUENCE [LARGE SCALE GENOMIC DNA]</scope>
    <source>
        <strain evidence="2">JCM 19231</strain>
    </source>
</reference>
<evidence type="ECO:0000313" key="2">
    <source>
        <dbReference type="Proteomes" id="UP000031671"/>
    </source>
</evidence>
<accession>A0A0B8NM73</accession>
<name>A0A0B8NM73_9VIBR</name>
<dbReference type="Proteomes" id="UP000031671">
    <property type="component" value="Unassembled WGS sequence"/>
</dbReference>
<keyword evidence="2" id="KW-1185">Reference proteome</keyword>
<proteinExistence type="predicted"/>
<gene>
    <name evidence="1" type="ORF">JCM19231_1972</name>
</gene>
<organism evidence="1 2">
    <name type="scientific">Vibrio ishigakensis</name>
    <dbReference type="NCBI Taxonomy" id="1481914"/>
    <lineage>
        <taxon>Bacteria</taxon>
        <taxon>Pseudomonadati</taxon>
        <taxon>Pseudomonadota</taxon>
        <taxon>Gammaproteobacteria</taxon>
        <taxon>Vibrionales</taxon>
        <taxon>Vibrionaceae</taxon>
        <taxon>Vibrio</taxon>
    </lineage>
</organism>
<reference evidence="1 2" key="2">
    <citation type="submission" date="2015-01" db="EMBL/GenBank/DDBJ databases">
        <authorList>
            <consortium name="NBRP consortium"/>
            <person name="Sawabe T."/>
            <person name="Meirelles P."/>
            <person name="Feng G."/>
            <person name="Sayaka M."/>
            <person name="Hattori M."/>
            <person name="Ohkuma M."/>
        </authorList>
    </citation>
    <scope>NUCLEOTIDE SEQUENCE [LARGE SCALE GENOMIC DNA]</scope>
    <source>
        <strain evidence="2">JCM 19231</strain>
    </source>
</reference>